<dbReference type="GO" id="GO:0005886">
    <property type="term" value="C:plasma membrane"/>
    <property type="evidence" value="ECO:0007669"/>
    <property type="project" value="UniProtKB-SubCell"/>
</dbReference>
<dbReference type="SUPFAM" id="SSF161098">
    <property type="entry name" value="MetI-like"/>
    <property type="match status" value="2"/>
</dbReference>
<dbReference type="PROSITE" id="PS50928">
    <property type="entry name" value="ABC_TM1"/>
    <property type="match status" value="2"/>
</dbReference>
<evidence type="ECO:0000256" key="3">
    <source>
        <dbReference type="ARBA" id="ARBA00016947"/>
    </source>
</evidence>
<dbReference type="Pfam" id="PF00528">
    <property type="entry name" value="BPD_transp_1"/>
    <property type="match status" value="1"/>
</dbReference>
<proteinExistence type="inferred from homology"/>
<dbReference type="EMBL" id="BMZO01000009">
    <property type="protein sequence ID" value="GHC77228.1"/>
    <property type="molecule type" value="Genomic_DNA"/>
</dbReference>
<dbReference type="InterPro" id="IPR035906">
    <property type="entry name" value="MetI-like_sf"/>
</dbReference>
<feature type="transmembrane region" description="Helical" evidence="11">
    <location>
        <begin position="461"/>
        <end position="483"/>
    </location>
</feature>
<protein>
    <recommendedName>
        <fullName evidence="3">Thiamine transport system permease protein ThiP</fullName>
    </recommendedName>
</protein>
<comment type="subunit">
    <text evidence="2">The complex is composed of two ATP-binding proteins (ThiQ), two transmembrane proteins (ThiP) and a solute-binding protein (ThiB).</text>
</comment>
<feature type="transmembrane region" description="Helical" evidence="11">
    <location>
        <begin position="194"/>
        <end position="217"/>
    </location>
</feature>
<evidence type="ECO:0000313" key="13">
    <source>
        <dbReference type="EMBL" id="GHC77228.1"/>
    </source>
</evidence>
<evidence type="ECO:0000256" key="11">
    <source>
        <dbReference type="RuleBase" id="RU363032"/>
    </source>
</evidence>
<keyword evidence="8" id="KW-0677">Repeat</keyword>
<reference evidence="13" key="2">
    <citation type="submission" date="2020-09" db="EMBL/GenBank/DDBJ databases">
        <authorList>
            <person name="Sun Q."/>
            <person name="Kim S."/>
        </authorList>
    </citation>
    <scope>NUCLEOTIDE SEQUENCE</scope>
    <source>
        <strain evidence="13">KCTC 42097</strain>
    </source>
</reference>
<evidence type="ECO:0000256" key="2">
    <source>
        <dbReference type="ARBA" id="ARBA00011650"/>
    </source>
</evidence>
<feature type="transmembrane region" description="Helical" evidence="11">
    <location>
        <begin position="243"/>
        <end position="268"/>
    </location>
</feature>
<feature type="transmembrane region" description="Helical" evidence="11">
    <location>
        <begin position="506"/>
        <end position="527"/>
    </location>
</feature>
<evidence type="ECO:0000256" key="7">
    <source>
        <dbReference type="ARBA" id="ARBA00022692"/>
    </source>
</evidence>
<name>A0A8J3DQL6_9HYPH</name>
<sequence>MTIARIRLAVNDRRVLAGWLAFFFAAFVVFGAFFGMALEIRSNVTRLEFAFDAYTRRLIGFTLWQALLSTAFSIAPAVFIARALSRHPAFFGRRLLLHLFALPISLPAIVAVLGLLGLYGRAGWLASLFPFQWPGIYGISGIVLAHAFFNIPLATRLLLEALDTVPNEQWRLVAQLGFRTGDIFRFIEWPVLRASLGGVASLVFMLCITSFTIVLTLGGGPRATTLEVAIYQALRFDFDPARAVFLTVIQIGMTISTMALLLFVGGRFDADPNAQLVQQRYQRIPPLEAVLNAALLLLALIFVGTPLLVLILDGLRADLVRLLAENAVHRAAITSLVLASLSALIAVLLSLALASHAVLRRGRGVGGWLAENGAALVLVIPPIIIGSGWFLGLRDTGLVFSVAPVMVVCVNALMAMPFAVRILRPACQLSFQRYERICRLLGITGWSRWRLVEWPALRKPLIIAFAFSMALSLGDLGVIALFGSESVQTLPYLLLARMSSYRTQDAAGLALMLGALCLVLMIIATYLQGRSDE</sequence>
<organism evidence="13 14">
    <name type="scientific">Limoniibacter endophyticus</name>
    <dbReference type="NCBI Taxonomy" id="1565040"/>
    <lineage>
        <taxon>Bacteria</taxon>
        <taxon>Pseudomonadati</taxon>
        <taxon>Pseudomonadota</taxon>
        <taxon>Alphaproteobacteria</taxon>
        <taxon>Hyphomicrobiales</taxon>
        <taxon>Bartonellaceae</taxon>
        <taxon>Limoniibacter</taxon>
    </lineage>
</organism>
<dbReference type="AlphaFoldDB" id="A0A8J3DQL6"/>
<keyword evidence="6" id="KW-0997">Cell inner membrane</keyword>
<dbReference type="CDD" id="cd06261">
    <property type="entry name" value="TM_PBP2"/>
    <property type="match status" value="2"/>
</dbReference>
<reference evidence="13" key="1">
    <citation type="journal article" date="2014" name="Int. J. Syst. Evol. Microbiol.">
        <title>Complete genome sequence of Corynebacterium casei LMG S-19264T (=DSM 44701T), isolated from a smear-ripened cheese.</title>
        <authorList>
            <consortium name="US DOE Joint Genome Institute (JGI-PGF)"/>
            <person name="Walter F."/>
            <person name="Albersmeier A."/>
            <person name="Kalinowski J."/>
            <person name="Ruckert C."/>
        </authorList>
    </citation>
    <scope>NUCLEOTIDE SEQUENCE</scope>
    <source>
        <strain evidence="13">KCTC 42097</strain>
    </source>
</reference>
<dbReference type="Gene3D" id="1.10.3720.10">
    <property type="entry name" value="MetI-like"/>
    <property type="match status" value="2"/>
</dbReference>
<dbReference type="PANTHER" id="PTHR30183:SF9">
    <property type="entry name" value="THIAMINE TRANSPORT SYSTEM PERMEASE PROTEIN THIP"/>
    <property type="match status" value="1"/>
</dbReference>
<feature type="transmembrane region" description="Helical" evidence="11">
    <location>
        <begin position="96"/>
        <end position="119"/>
    </location>
</feature>
<accession>A0A8J3DQL6</accession>
<evidence type="ECO:0000256" key="6">
    <source>
        <dbReference type="ARBA" id="ARBA00022519"/>
    </source>
</evidence>
<dbReference type="InterPro" id="IPR000515">
    <property type="entry name" value="MetI-like"/>
</dbReference>
<dbReference type="GO" id="GO:0015888">
    <property type="term" value="P:thiamine transport"/>
    <property type="evidence" value="ECO:0007669"/>
    <property type="project" value="InterPro"/>
</dbReference>
<dbReference type="PANTHER" id="PTHR30183">
    <property type="entry name" value="MOLYBDENUM TRANSPORT SYSTEM PERMEASE PROTEIN MODB"/>
    <property type="match status" value="1"/>
</dbReference>
<feature type="domain" description="ABC transmembrane type-1" evidence="12">
    <location>
        <begin position="332"/>
        <end position="528"/>
    </location>
</feature>
<dbReference type="GO" id="GO:0022857">
    <property type="term" value="F:transmembrane transporter activity"/>
    <property type="evidence" value="ECO:0007669"/>
    <property type="project" value="InterPro"/>
</dbReference>
<feature type="transmembrane region" description="Helical" evidence="11">
    <location>
        <begin position="131"/>
        <end position="149"/>
    </location>
</feature>
<evidence type="ECO:0000313" key="14">
    <source>
        <dbReference type="Proteomes" id="UP000641137"/>
    </source>
</evidence>
<feature type="transmembrane region" description="Helical" evidence="11">
    <location>
        <begin position="15"/>
        <end position="38"/>
    </location>
</feature>
<dbReference type="Proteomes" id="UP000641137">
    <property type="component" value="Unassembled WGS sequence"/>
</dbReference>
<feature type="transmembrane region" description="Helical" evidence="11">
    <location>
        <begin position="58"/>
        <end position="84"/>
    </location>
</feature>
<keyword evidence="10 11" id="KW-0472">Membrane</keyword>
<keyword evidence="14" id="KW-1185">Reference proteome</keyword>
<feature type="transmembrane region" description="Helical" evidence="11">
    <location>
        <begin position="374"/>
        <end position="392"/>
    </location>
</feature>
<evidence type="ECO:0000256" key="9">
    <source>
        <dbReference type="ARBA" id="ARBA00022989"/>
    </source>
</evidence>
<keyword evidence="7 11" id="KW-0812">Transmembrane</keyword>
<dbReference type="InterPro" id="IPR005947">
    <property type="entry name" value="ThiP_ABC_transpt"/>
</dbReference>
<evidence type="ECO:0000256" key="4">
    <source>
        <dbReference type="ARBA" id="ARBA00022448"/>
    </source>
</evidence>
<evidence type="ECO:0000256" key="8">
    <source>
        <dbReference type="ARBA" id="ARBA00022737"/>
    </source>
</evidence>
<gene>
    <name evidence="13" type="ORF">GCM10010136_28600</name>
</gene>
<keyword evidence="5" id="KW-1003">Cell membrane</keyword>
<dbReference type="RefSeq" id="WP_244636762.1">
    <property type="nucleotide sequence ID" value="NZ_BMZO01000009.1"/>
</dbReference>
<keyword evidence="9 11" id="KW-1133">Transmembrane helix</keyword>
<feature type="transmembrane region" description="Helical" evidence="11">
    <location>
        <begin position="332"/>
        <end position="353"/>
    </location>
</feature>
<comment type="caution">
    <text evidence="13">The sequence shown here is derived from an EMBL/GenBank/DDBJ whole genome shotgun (WGS) entry which is preliminary data.</text>
</comment>
<comment type="subcellular location">
    <subcellularLocation>
        <location evidence="1">Cell inner membrane</location>
        <topology evidence="1">Multi-pass membrane protein</topology>
    </subcellularLocation>
    <subcellularLocation>
        <location evidence="11">Cell membrane</location>
        <topology evidence="11">Multi-pass membrane protein</topology>
    </subcellularLocation>
</comment>
<dbReference type="NCBIfam" id="TIGR01253">
    <property type="entry name" value="thiP"/>
    <property type="match status" value="1"/>
</dbReference>
<comment type="similarity">
    <text evidence="11">Belongs to the binding-protein-dependent transport system permease family.</text>
</comment>
<evidence type="ECO:0000259" key="12">
    <source>
        <dbReference type="PROSITE" id="PS50928"/>
    </source>
</evidence>
<feature type="transmembrane region" description="Helical" evidence="11">
    <location>
        <begin position="398"/>
        <end position="423"/>
    </location>
</feature>
<feature type="transmembrane region" description="Helical" evidence="11">
    <location>
        <begin position="289"/>
        <end position="312"/>
    </location>
</feature>
<keyword evidence="4 11" id="KW-0813">Transport</keyword>
<feature type="domain" description="ABC transmembrane type-1" evidence="12">
    <location>
        <begin position="59"/>
        <end position="259"/>
    </location>
</feature>
<evidence type="ECO:0000256" key="1">
    <source>
        <dbReference type="ARBA" id="ARBA00004429"/>
    </source>
</evidence>
<evidence type="ECO:0000256" key="10">
    <source>
        <dbReference type="ARBA" id="ARBA00023136"/>
    </source>
</evidence>
<evidence type="ECO:0000256" key="5">
    <source>
        <dbReference type="ARBA" id="ARBA00022475"/>
    </source>
</evidence>